<dbReference type="SUPFAM" id="SSF51445">
    <property type="entry name" value="(Trans)glycosidases"/>
    <property type="match status" value="1"/>
</dbReference>
<dbReference type="InterPro" id="IPR017853">
    <property type="entry name" value="GH"/>
</dbReference>
<evidence type="ECO:0000313" key="3">
    <source>
        <dbReference type="Proteomes" id="UP001597375"/>
    </source>
</evidence>
<reference evidence="3" key="1">
    <citation type="journal article" date="2019" name="Int. J. Syst. Evol. Microbiol.">
        <title>The Global Catalogue of Microorganisms (GCM) 10K type strain sequencing project: providing services to taxonomists for standard genome sequencing and annotation.</title>
        <authorList>
            <consortium name="The Broad Institute Genomics Platform"/>
            <consortium name="The Broad Institute Genome Sequencing Center for Infectious Disease"/>
            <person name="Wu L."/>
            <person name="Ma J."/>
        </authorList>
    </citation>
    <scope>NUCLEOTIDE SEQUENCE [LARGE SCALE GENOMIC DNA]</scope>
    <source>
        <strain evidence="3">CGMCC 4.7106</strain>
    </source>
</reference>
<keyword evidence="3" id="KW-1185">Reference proteome</keyword>
<dbReference type="PANTHER" id="PTHR43685">
    <property type="entry name" value="GLYCOSYLTRANSFERASE"/>
    <property type="match status" value="1"/>
</dbReference>
<dbReference type="Gene3D" id="3.90.550.10">
    <property type="entry name" value="Spore Coat Polysaccharide Biosynthesis Protein SpsA, Chain A"/>
    <property type="match status" value="1"/>
</dbReference>
<dbReference type="EC" id="2.4.-.-" evidence="2"/>
<dbReference type="SUPFAM" id="SSF53448">
    <property type="entry name" value="Nucleotide-diphospho-sugar transferases"/>
    <property type="match status" value="1"/>
</dbReference>
<gene>
    <name evidence="2" type="ORF">ACFSSA_10420</name>
</gene>
<dbReference type="Pfam" id="PF00535">
    <property type="entry name" value="Glycos_transf_2"/>
    <property type="match status" value="1"/>
</dbReference>
<dbReference type="PANTHER" id="PTHR43685:SF3">
    <property type="entry name" value="SLR2126 PROTEIN"/>
    <property type="match status" value="1"/>
</dbReference>
<evidence type="ECO:0000259" key="1">
    <source>
        <dbReference type="Pfam" id="PF00535"/>
    </source>
</evidence>
<comment type="caution">
    <text evidence="2">The sequence shown here is derived from an EMBL/GenBank/DDBJ whole genome shotgun (WGS) entry which is preliminary data.</text>
</comment>
<accession>A0ABW5D7P7</accession>
<protein>
    <submittedName>
        <fullName evidence="2">Glycosyltransferase</fullName>
        <ecNumber evidence="2">2.4.-.-</ecNumber>
    </submittedName>
</protein>
<feature type="domain" description="Glycosyltransferase 2-like" evidence="1">
    <location>
        <begin position="295"/>
        <end position="452"/>
    </location>
</feature>
<dbReference type="RefSeq" id="WP_386820379.1">
    <property type="nucleotide sequence ID" value="NZ_JBHUIT010000017.1"/>
</dbReference>
<dbReference type="Proteomes" id="UP001597375">
    <property type="component" value="Unassembled WGS sequence"/>
</dbReference>
<sequence>MPHFEPLNRLETDGKFFRYGDQRLWLRCVTYGPFPPGKTPDSAVEFEKISQAGFNAIRTFSLPGPEFLDAAQTAGLLVFAGLSWRHYEDFGARPRLLSSAKIQLTEWLGDHASHPALTGVYVGNEIPAELARWIGPDRVRRVIESLISLGKRISPHLLFAYANYPSTEYLEPGNADFSAFNIYLEDRAPFTDYLRRLQNIAGDRPLVISEFGLDTARNSQQRQAEVFTWALETSYLEETAGFTVYSWSDLWQNNGREVLDWDFGLVDRAGVPKQALSVCQSFEPPSISKPSNSYSIIVCTRNGAERISGCLLAIRNLVGGPYETLVINDGSTDDTATIVSEKFPGVRLLNLPPSGLSAARNVGAAAANGNILAFTDDDCEPDREWIVRLDRAFKNPEIDAAGGPNLPPVPRTVSEAVICSAPGAPSHVLLSDTRAEHLPGCNISVRREAFEEIGGFDPVFKTAGDDVDFCWRLRDAGFQLGFVPGAFVWHWRRPSIQAFLRQQKGYGIAERLLIKKHPERFSATGEARWDGFIYGGGPVRAERDSIIYHGSMGQAGYQSIVNRMLPLRPIAPKFRSPRSEALLKLVNFLQPLLRRWSRNRQLRFILPHRHDRNSPEVFHEFHIAINKRHFSRDSILEDLLRSGWNAAGPTETWDLKKDGDKLLLATEILDHEHINLLFRIAGNHTNLESQLREQISGN</sequence>
<dbReference type="Gene3D" id="3.20.20.80">
    <property type="entry name" value="Glycosidases"/>
    <property type="match status" value="1"/>
</dbReference>
<dbReference type="InterPro" id="IPR029044">
    <property type="entry name" value="Nucleotide-diphossugar_trans"/>
</dbReference>
<keyword evidence="2" id="KW-0328">Glycosyltransferase</keyword>
<dbReference type="InterPro" id="IPR050834">
    <property type="entry name" value="Glycosyltransf_2"/>
</dbReference>
<proteinExistence type="predicted"/>
<name>A0ABW5D7P7_9BACT</name>
<dbReference type="InterPro" id="IPR001173">
    <property type="entry name" value="Glyco_trans_2-like"/>
</dbReference>
<evidence type="ECO:0000313" key="2">
    <source>
        <dbReference type="EMBL" id="MFD2257093.1"/>
    </source>
</evidence>
<organism evidence="2 3">
    <name type="scientific">Luteolibacter algae</name>
    <dbReference type="NCBI Taxonomy" id="454151"/>
    <lineage>
        <taxon>Bacteria</taxon>
        <taxon>Pseudomonadati</taxon>
        <taxon>Verrucomicrobiota</taxon>
        <taxon>Verrucomicrobiia</taxon>
        <taxon>Verrucomicrobiales</taxon>
        <taxon>Verrucomicrobiaceae</taxon>
        <taxon>Luteolibacter</taxon>
    </lineage>
</organism>
<dbReference type="EMBL" id="JBHUIT010000017">
    <property type="protein sequence ID" value="MFD2257093.1"/>
    <property type="molecule type" value="Genomic_DNA"/>
</dbReference>
<dbReference type="GO" id="GO:0016757">
    <property type="term" value="F:glycosyltransferase activity"/>
    <property type="evidence" value="ECO:0007669"/>
    <property type="project" value="UniProtKB-KW"/>
</dbReference>
<keyword evidence="2" id="KW-0808">Transferase</keyword>